<evidence type="ECO:0008006" key="3">
    <source>
        <dbReference type="Google" id="ProtNLM"/>
    </source>
</evidence>
<keyword evidence="2" id="KW-1185">Reference proteome</keyword>
<gene>
    <name evidence="1" type="ORF">FHS16_003687</name>
</gene>
<dbReference type="Proteomes" id="UP000518605">
    <property type="component" value="Unassembled WGS sequence"/>
</dbReference>
<dbReference type="InterPro" id="IPR025945">
    <property type="entry name" value="DHHW"/>
</dbReference>
<comment type="caution">
    <text evidence="1">The sequence shown here is derived from an EMBL/GenBank/DDBJ whole genome shotgun (WGS) entry which is preliminary data.</text>
</comment>
<dbReference type="EMBL" id="JACHXW010000011">
    <property type="protein sequence ID" value="MBB3153612.1"/>
    <property type="molecule type" value="Genomic_DNA"/>
</dbReference>
<accession>A0A7W5GC41</accession>
<protein>
    <recommendedName>
        <fullName evidence="3">AlgX/AlgJ SGNH hydrolase-like domain-containing protein</fullName>
    </recommendedName>
</protein>
<reference evidence="1 2" key="1">
    <citation type="submission" date="2020-08" db="EMBL/GenBank/DDBJ databases">
        <title>Genomic Encyclopedia of Type Strains, Phase III (KMG-III): the genomes of soil and plant-associated and newly described type strains.</title>
        <authorList>
            <person name="Whitman W."/>
        </authorList>
    </citation>
    <scope>NUCLEOTIDE SEQUENCE [LARGE SCALE GENOMIC DNA]</scope>
    <source>
        <strain evidence="1 2">CECT 8234</strain>
    </source>
</reference>
<evidence type="ECO:0000313" key="2">
    <source>
        <dbReference type="Proteomes" id="UP000518605"/>
    </source>
</evidence>
<proteinExistence type="predicted"/>
<dbReference type="AlphaFoldDB" id="A0A7W5GC41"/>
<dbReference type="Pfam" id="PF14286">
    <property type="entry name" value="DHHW"/>
    <property type="match status" value="1"/>
</dbReference>
<sequence length="382" mass="44113">MSKMTDRIYIWGFIGLLFTMSLLFFLLPIQAFSDVENRTLQKAPKLTWDNLWSKTFSDESESYVTDHFPFRNQWVWTKSMLEQLRLQQENNGIYKGKDGYLFEKLSAPAYAEIKEYAAAVQLYAQNHPNANMTFMLAPTSIGLYPERLPWLAEAYPQDEVNRFIGEQVQGSMTFMDGFDFLRSAASSGKPIYYKTDHHWTTYGAYLAYAAYAKEMGWTPAAESDFAVETMTDSFLGSYHTRSQFSGVRPDSIEAYKDKNGIQTEMYIADTDQTVNSMYDPRYLAKKDKYSYFLGGVHALMTLHSKLPANQVELDKMLVIKDSYAHSFLPFLTQHVQDIHVIDIRYYNGSISDYMAENGIEDVLMLFNTTTFIGERNLLKLKY</sequence>
<evidence type="ECO:0000313" key="1">
    <source>
        <dbReference type="EMBL" id="MBB3153612.1"/>
    </source>
</evidence>
<organism evidence="1 2">
    <name type="scientific">Paenibacillus endophyticus</name>
    <dbReference type="NCBI Taxonomy" id="1294268"/>
    <lineage>
        <taxon>Bacteria</taxon>
        <taxon>Bacillati</taxon>
        <taxon>Bacillota</taxon>
        <taxon>Bacilli</taxon>
        <taxon>Bacillales</taxon>
        <taxon>Paenibacillaceae</taxon>
        <taxon>Paenibacillus</taxon>
    </lineage>
</organism>
<name>A0A7W5GC41_9BACL</name>